<keyword evidence="4" id="KW-1185">Reference proteome</keyword>
<dbReference type="NCBIfam" id="TIGR03007">
    <property type="entry name" value="pepcterm_ChnLen"/>
    <property type="match status" value="1"/>
</dbReference>
<keyword evidence="1" id="KW-0175">Coiled coil</keyword>
<gene>
    <name evidence="3" type="ORF">EOE65_10670</name>
</gene>
<keyword evidence="2" id="KW-0472">Membrane</keyword>
<feature type="transmembrane region" description="Helical" evidence="2">
    <location>
        <begin position="20"/>
        <end position="39"/>
    </location>
</feature>
<protein>
    <submittedName>
        <fullName evidence="3">Chain length-determining protein</fullName>
    </submittedName>
</protein>
<evidence type="ECO:0000313" key="3">
    <source>
        <dbReference type="EMBL" id="RVU30763.1"/>
    </source>
</evidence>
<feature type="coiled-coil region" evidence="1">
    <location>
        <begin position="169"/>
        <end position="239"/>
    </location>
</feature>
<dbReference type="InterPro" id="IPR014345">
    <property type="entry name" value="XrtA_polysacc_chain"/>
</dbReference>
<dbReference type="EMBL" id="SACQ01000004">
    <property type="protein sequence ID" value="RVU30763.1"/>
    <property type="molecule type" value="Genomic_DNA"/>
</dbReference>
<evidence type="ECO:0000256" key="1">
    <source>
        <dbReference type="SAM" id="Coils"/>
    </source>
</evidence>
<comment type="caution">
    <text evidence="3">The sequence shown here is derived from an EMBL/GenBank/DDBJ whole genome shotgun (WGS) entry which is preliminary data.</text>
</comment>
<reference evidence="3 4" key="1">
    <citation type="submission" date="2019-01" db="EMBL/GenBank/DDBJ databases">
        <authorList>
            <person name="Chen W.-M."/>
        </authorList>
    </citation>
    <scope>NUCLEOTIDE SEQUENCE [LARGE SCALE GENOMIC DNA]</scope>
    <source>
        <strain evidence="3 4">HPM-16</strain>
    </source>
</reference>
<dbReference type="PANTHER" id="PTHR32309:SF13">
    <property type="entry name" value="FERRIC ENTEROBACTIN TRANSPORT PROTEIN FEPE"/>
    <property type="match status" value="1"/>
</dbReference>
<evidence type="ECO:0000256" key="2">
    <source>
        <dbReference type="SAM" id="Phobius"/>
    </source>
</evidence>
<sequence>MREIVAQLHSALWGAWRFRWVGLVLVWLIAMGGWLAVSLTPEKYIATARIHVDTNSVLRPLLRGLAIQPDVDQRIALMSRTLLSRPNLEKLMRMADLDLYVKNDGEKEELLDNLRRSISLAGERRNASLYSISFKHEDRNTAKKVVQSLITVFVESALGDKRKDSSGAQEFLDKQIADYEQRLIEAEARLADFKQRNVGVLPGETGGYYKRLEIERGQLEAASLQLRETRNRKAELVRQIDGEEPVFLAGQADDSPEVLAIDERISALEQQLDTLALKYTDRHPNVLQVKEVIASLEAKKGSAIARAESNLPEQFSGLLNSPVYQQMRTMLAQTEATEAELKTRVDEYARRVKSLEEKVDNIPLIESELQQLNRDYDVISAQHNTLLKRRESARISDNVEQQANDVKFRVIDPPFVPLEPNEPNKLLLNAVVFILALGAGAGLAFVISLFKPVFITRESLTQVTGLPVLGAVAEIKTSSDKRRSLLNNVLFFSVFSCLILVFVGISVLDAQTSGVSSLLQAIRGGA</sequence>
<organism evidence="3 4">
    <name type="scientific">Neptunomonas marina</name>
    <dbReference type="NCBI Taxonomy" id="1815562"/>
    <lineage>
        <taxon>Bacteria</taxon>
        <taxon>Pseudomonadati</taxon>
        <taxon>Pseudomonadota</taxon>
        <taxon>Gammaproteobacteria</taxon>
        <taxon>Oceanospirillales</taxon>
        <taxon>Oceanospirillaceae</taxon>
        <taxon>Neptunomonas</taxon>
    </lineage>
</organism>
<proteinExistence type="predicted"/>
<accession>A0A437Q8U1</accession>
<dbReference type="GO" id="GO:0005886">
    <property type="term" value="C:plasma membrane"/>
    <property type="evidence" value="ECO:0007669"/>
    <property type="project" value="TreeGrafter"/>
</dbReference>
<dbReference type="RefSeq" id="WP_127694299.1">
    <property type="nucleotide sequence ID" value="NZ_SACQ01000004.1"/>
</dbReference>
<feature type="transmembrane region" description="Helical" evidence="2">
    <location>
        <begin position="426"/>
        <end position="450"/>
    </location>
</feature>
<keyword evidence="2" id="KW-0812">Transmembrane</keyword>
<dbReference type="AlphaFoldDB" id="A0A437Q8U1"/>
<feature type="coiled-coil region" evidence="1">
    <location>
        <begin position="331"/>
        <end position="375"/>
    </location>
</feature>
<dbReference type="Proteomes" id="UP000282818">
    <property type="component" value="Unassembled WGS sequence"/>
</dbReference>
<dbReference type="InterPro" id="IPR050445">
    <property type="entry name" value="Bact_polysacc_biosynth/exp"/>
</dbReference>
<dbReference type="GO" id="GO:0004713">
    <property type="term" value="F:protein tyrosine kinase activity"/>
    <property type="evidence" value="ECO:0007669"/>
    <property type="project" value="TreeGrafter"/>
</dbReference>
<name>A0A437Q8U1_9GAMM</name>
<feature type="transmembrane region" description="Helical" evidence="2">
    <location>
        <begin position="485"/>
        <end position="508"/>
    </location>
</feature>
<evidence type="ECO:0000313" key="4">
    <source>
        <dbReference type="Proteomes" id="UP000282818"/>
    </source>
</evidence>
<keyword evidence="2" id="KW-1133">Transmembrane helix</keyword>
<dbReference type="PANTHER" id="PTHR32309">
    <property type="entry name" value="TYROSINE-PROTEIN KINASE"/>
    <property type="match status" value="1"/>
</dbReference>